<sequence>MYILCCIRCLCPSYYFIHAFLFLCVFCCNYTSSVPCCVDFAPPLFCLCLFNPTVCVFAVASSVLFVWAGIIFSPLLYLLHLFNPPLGVPKTSLYCFSRKDGVSCCQSVHTKGWPNLSWLKFVFGQ</sequence>
<proteinExistence type="predicted"/>
<keyword evidence="1" id="KW-0812">Transmembrane</keyword>
<name>A0A8D9FCR7_9HEMI</name>
<dbReference type="EMBL" id="HBUF01642636">
    <property type="protein sequence ID" value="CAG6785275.1"/>
    <property type="molecule type" value="Transcribed_RNA"/>
</dbReference>
<evidence type="ECO:0000256" key="1">
    <source>
        <dbReference type="SAM" id="Phobius"/>
    </source>
</evidence>
<feature type="transmembrane region" description="Helical" evidence="1">
    <location>
        <begin position="44"/>
        <end position="77"/>
    </location>
</feature>
<dbReference type="EMBL" id="HBUF01642637">
    <property type="protein sequence ID" value="CAG6785277.1"/>
    <property type="molecule type" value="Transcribed_RNA"/>
</dbReference>
<accession>A0A8D9FCR7</accession>
<keyword evidence="1" id="KW-0472">Membrane</keyword>
<dbReference type="AlphaFoldDB" id="A0A8D9FCR7"/>
<feature type="transmembrane region" description="Helical" evidence="1">
    <location>
        <begin position="12"/>
        <end position="32"/>
    </location>
</feature>
<reference evidence="2" key="1">
    <citation type="submission" date="2021-05" db="EMBL/GenBank/DDBJ databases">
        <authorList>
            <person name="Alioto T."/>
            <person name="Alioto T."/>
            <person name="Gomez Garrido J."/>
        </authorList>
    </citation>
    <scope>NUCLEOTIDE SEQUENCE</scope>
</reference>
<keyword evidence="1" id="KW-1133">Transmembrane helix</keyword>
<organism evidence="2">
    <name type="scientific">Cacopsylla melanoneura</name>
    <dbReference type="NCBI Taxonomy" id="428564"/>
    <lineage>
        <taxon>Eukaryota</taxon>
        <taxon>Metazoa</taxon>
        <taxon>Ecdysozoa</taxon>
        <taxon>Arthropoda</taxon>
        <taxon>Hexapoda</taxon>
        <taxon>Insecta</taxon>
        <taxon>Pterygota</taxon>
        <taxon>Neoptera</taxon>
        <taxon>Paraneoptera</taxon>
        <taxon>Hemiptera</taxon>
        <taxon>Sternorrhyncha</taxon>
        <taxon>Psylloidea</taxon>
        <taxon>Psyllidae</taxon>
        <taxon>Psyllinae</taxon>
        <taxon>Cacopsylla</taxon>
    </lineage>
</organism>
<protein>
    <submittedName>
        <fullName evidence="2">Uncharacterized protein</fullName>
    </submittedName>
</protein>
<evidence type="ECO:0000313" key="2">
    <source>
        <dbReference type="EMBL" id="CAG6785277.1"/>
    </source>
</evidence>